<dbReference type="InterPro" id="IPR036271">
    <property type="entry name" value="Tet_transcr_reg_TetR-rel_C_sf"/>
</dbReference>
<dbReference type="SUPFAM" id="SSF48498">
    <property type="entry name" value="Tetracyclin repressor-like, C-terminal domain"/>
    <property type="match status" value="1"/>
</dbReference>
<dbReference type="AlphaFoldDB" id="A0A7I7WWU0"/>
<keyword evidence="1 2" id="KW-0238">DNA-binding</keyword>
<feature type="domain" description="HTH tetR-type" evidence="3">
    <location>
        <begin position="20"/>
        <end position="80"/>
    </location>
</feature>
<protein>
    <submittedName>
        <fullName evidence="4">TetR family transcriptional regulator</fullName>
    </submittedName>
</protein>
<dbReference type="InterPro" id="IPR001647">
    <property type="entry name" value="HTH_TetR"/>
</dbReference>
<evidence type="ECO:0000256" key="2">
    <source>
        <dbReference type="PROSITE-ProRule" id="PRU00335"/>
    </source>
</evidence>
<dbReference type="GO" id="GO:0003700">
    <property type="term" value="F:DNA-binding transcription factor activity"/>
    <property type="evidence" value="ECO:0007669"/>
    <property type="project" value="TreeGrafter"/>
</dbReference>
<dbReference type="Proteomes" id="UP000466187">
    <property type="component" value="Chromosome"/>
</dbReference>
<gene>
    <name evidence="4" type="ORF">MGAD_47230</name>
</gene>
<sequence length="217" mass="24287">MEPEPTELSFGMARKRIPAEERRARILDAAVEVFAEHGYTAAKMSDIAARAGVVPSVLYDHFGSKRDLHVTLLLAHAEQLRERSLRRLEGATVEELVRASIANYFAFVEEDPFIWRVFHQDVPADPEIAEVRQELADLGTAGIADLIRFGAGDSKPVKGITVDEAAWILARATQAACHGVASWWYENRDVPRERVVELVFMLLWQGFDGMLKQATAE</sequence>
<reference evidence="4 5" key="1">
    <citation type="journal article" date="2019" name="Emerg. Microbes Infect.">
        <title>Comprehensive subspecies identification of 175 nontuberculous mycobacteria species based on 7547 genomic profiles.</title>
        <authorList>
            <person name="Matsumoto Y."/>
            <person name="Kinjo T."/>
            <person name="Motooka D."/>
            <person name="Nabeya D."/>
            <person name="Jung N."/>
            <person name="Uechi K."/>
            <person name="Horii T."/>
            <person name="Iida T."/>
            <person name="Fujita J."/>
            <person name="Nakamura S."/>
        </authorList>
    </citation>
    <scope>NUCLEOTIDE SEQUENCE [LARGE SCALE GENOMIC DNA]</scope>
    <source>
        <strain evidence="4 5">JCM 12688</strain>
    </source>
</reference>
<organism evidence="4 5">
    <name type="scientific">Mycolicibacterium gadium</name>
    <name type="common">Mycobacterium gadium</name>
    <dbReference type="NCBI Taxonomy" id="1794"/>
    <lineage>
        <taxon>Bacteria</taxon>
        <taxon>Bacillati</taxon>
        <taxon>Actinomycetota</taxon>
        <taxon>Actinomycetes</taxon>
        <taxon>Mycobacteriales</taxon>
        <taxon>Mycobacteriaceae</taxon>
        <taxon>Mycolicibacterium</taxon>
    </lineage>
</organism>
<dbReference type="KEGG" id="mgad:MGAD_47230"/>
<dbReference type="SUPFAM" id="SSF46689">
    <property type="entry name" value="Homeodomain-like"/>
    <property type="match status" value="1"/>
</dbReference>
<dbReference type="GO" id="GO:0000976">
    <property type="term" value="F:transcription cis-regulatory region binding"/>
    <property type="evidence" value="ECO:0007669"/>
    <property type="project" value="TreeGrafter"/>
</dbReference>
<proteinExistence type="predicted"/>
<dbReference type="InterPro" id="IPR050109">
    <property type="entry name" value="HTH-type_TetR-like_transc_reg"/>
</dbReference>
<feature type="DNA-binding region" description="H-T-H motif" evidence="2">
    <location>
        <begin position="43"/>
        <end position="62"/>
    </location>
</feature>
<dbReference type="PANTHER" id="PTHR30055">
    <property type="entry name" value="HTH-TYPE TRANSCRIPTIONAL REGULATOR RUTR"/>
    <property type="match status" value="1"/>
</dbReference>
<evidence type="ECO:0000313" key="4">
    <source>
        <dbReference type="EMBL" id="BBZ20388.1"/>
    </source>
</evidence>
<evidence type="ECO:0000256" key="1">
    <source>
        <dbReference type="ARBA" id="ARBA00023125"/>
    </source>
</evidence>
<dbReference type="EMBL" id="AP022608">
    <property type="protein sequence ID" value="BBZ20388.1"/>
    <property type="molecule type" value="Genomic_DNA"/>
</dbReference>
<dbReference type="PRINTS" id="PR00455">
    <property type="entry name" value="HTHTETR"/>
</dbReference>
<dbReference type="InterPro" id="IPR009057">
    <property type="entry name" value="Homeodomain-like_sf"/>
</dbReference>
<dbReference type="Pfam" id="PF00440">
    <property type="entry name" value="TetR_N"/>
    <property type="match status" value="1"/>
</dbReference>
<evidence type="ECO:0000313" key="5">
    <source>
        <dbReference type="Proteomes" id="UP000466187"/>
    </source>
</evidence>
<name>A0A7I7WWU0_MYCGU</name>
<dbReference type="Gene3D" id="1.10.357.10">
    <property type="entry name" value="Tetracycline Repressor, domain 2"/>
    <property type="match status" value="1"/>
</dbReference>
<dbReference type="PANTHER" id="PTHR30055:SF160">
    <property type="entry name" value="TRANSCRIPTIONAL REGULATORY PROTEIN (PROBABLY ASNC-FAMILY)-RELATED"/>
    <property type="match status" value="1"/>
</dbReference>
<evidence type="ECO:0000259" key="3">
    <source>
        <dbReference type="PROSITE" id="PS50977"/>
    </source>
</evidence>
<accession>A0A7I7WWU0</accession>
<dbReference type="PROSITE" id="PS50977">
    <property type="entry name" value="HTH_TETR_2"/>
    <property type="match status" value="1"/>
</dbReference>